<dbReference type="InterPro" id="IPR017907">
    <property type="entry name" value="Znf_RING_CS"/>
</dbReference>
<dbReference type="GO" id="GO:0033503">
    <property type="term" value="C:HULC complex"/>
    <property type="evidence" value="ECO:0007669"/>
    <property type="project" value="TreeGrafter"/>
</dbReference>
<evidence type="ECO:0000256" key="9">
    <source>
        <dbReference type="ARBA" id="ARBA00022833"/>
    </source>
</evidence>
<dbReference type="EMBL" id="CAACVR010000021">
    <property type="protein sequence ID" value="VEU22251.1"/>
    <property type="molecule type" value="Genomic_DNA"/>
</dbReference>
<dbReference type="GO" id="GO:0006325">
    <property type="term" value="P:chromatin organization"/>
    <property type="evidence" value="ECO:0007669"/>
    <property type="project" value="UniProtKB-KW"/>
</dbReference>
<comment type="similarity">
    <text evidence="4 15">Belongs to the BRE1 family.</text>
</comment>
<dbReference type="InterPro" id="IPR013083">
    <property type="entry name" value="Znf_RING/FYVE/PHD"/>
</dbReference>
<evidence type="ECO:0000256" key="12">
    <source>
        <dbReference type="ARBA" id="ARBA00023242"/>
    </source>
</evidence>
<dbReference type="Pfam" id="PF13923">
    <property type="entry name" value="zf-C3HC4_2"/>
    <property type="match status" value="1"/>
</dbReference>
<keyword evidence="11 15" id="KW-0175">Coiled coil</keyword>
<dbReference type="PANTHER" id="PTHR23163:SF0">
    <property type="entry name" value="E3 UBIQUITIN-PROTEIN LIGASE BRE1"/>
    <property type="match status" value="1"/>
</dbReference>
<keyword evidence="5 15" id="KW-0808">Transferase</keyword>
<dbReference type="UniPathway" id="UPA00143"/>
<evidence type="ECO:0000259" key="18">
    <source>
        <dbReference type="PROSITE" id="PS50089"/>
    </source>
</evidence>
<evidence type="ECO:0000256" key="3">
    <source>
        <dbReference type="ARBA" id="ARBA00004906"/>
    </source>
</evidence>
<dbReference type="FunCoup" id="A0A448YMY3">
    <property type="interactions" value="925"/>
</dbReference>
<evidence type="ECO:0000256" key="5">
    <source>
        <dbReference type="ARBA" id="ARBA00022679"/>
    </source>
</evidence>
<dbReference type="STRING" id="13370.A0A448YMY3"/>
<keyword evidence="6 15" id="KW-0479">Metal-binding</keyword>
<feature type="coiled-coil region" evidence="16">
    <location>
        <begin position="381"/>
        <end position="476"/>
    </location>
</feature>
<feature type="region of interest" description="Disordered" evidence="17">
    <location>
        <begin position="229"/>
        <end position="261"/>
    </location>
</feature>
<dbReference type="GO" id="GO:0016567">
    <property type="term" value="P:protein ubiquitination"/>
    <property type="evidence" value="ECO:0007669"/>
    <property type="project" value="UniProtKB-UniRule"/>
</dbReference>
<dbReference type="SUPFAM" id="SSF57850">
    <property type="entry name" value="RING/U-box"/>
    <property type="match status" value="1"/>
</dbReference>
<dbReference type="EC" id="2.3.2.27" evidence="15"/>
<dbReference type="Proteomes" id="UP000290900">
    <property type="component" value="Unassembled WGS sequence"/>
</dbReference>
<sequence>MSAVKRLPSTDEIERPLKKVKRSETPLEELTEGGLLSQDDVIYYQKEAIYRMMNLVRHRNSRLKKELCRMNDSYSTLNKYYAILNNWWSQIIDSFKNFDLVSKVDDGEVTEYNQHLLISIPSSEDENLSPETKQVEDDLRNKRTKLIALLQPLLSQPVKNRDEKLVDLEESLTNLNVFKSRLEDENKLLKEKIEELNQELDKYVKFVELKNSKSLERISDNLHDREELKIEEDGEIKEESKTPLDYESDKVKTEKDNSEALKASNSELEDLRVQLSELRVENKTMSGQLSERLDKIGELEKQVAELKAGMSNLSEQDLLKSSEYQALVAKNTELSSQLSQVKFTSSKVESQFYELESKLTSNKEKLEAKLKAEVDANNAYVAKLESDINRIRSDRDSCRAENSILKAEKGKSELTEQYKSLNETLQTRIDQLEATKEKELDLPETAEDSAALAKHNRLLSKELKQMEEAFKSTRQKASAKLAKYAESDSYINKLNVEKSKADEKYFQAMRTKDALTLQNKVLNGNVAKQAELIDVLKANEGRLLKKLEVENSLYSKLKDLESIYNNDLTFQRNRSKEVEIKLRVLRENNSELQSSLVKKQEAISQKDKKISLLESHDESLKSKVEELERLIGRYRSNSTTTEDEEINQALLTMTKCQLCNKNFKNVTLKSCGHCFCNECISNRLSSRMRKCPSCNKQFSNYDLLSIHL</sequence>
<evidence type="ECO:0000313" key="20">
    <source>
        <dbReference type="Proteomes" id="UP000290900"/>
    </source>
</evidence>
<evidence type="ECO:0000256" key="1">
    <source>
        <dbReference type="ARBA" id="ARBA00000900"/>
    </source>
</evidence>
<dbReference type="PANTHER" id="PTHR23163">
    <property type="entry name" value="RING FINGER PROTEIN-RELATED"/>
    <property type="match status" value="1"/>
</dbReference>
<evidence type="ECO:0000256" key="6">
    <source>
        <dbReference type="ARBA" id="ARBA00022723"/>
    </source>
</evidence>
<dbReference type="SMART" id="SM00184">
    <property type="entry name" value="RING"/>
    <property type="match status" value="1"/>
</dbReference>
<keyword evidence="20" id="KW-1185">Reference proteome</keyword>
<dbReference type="InParanoid" id="A0A448YMY3"/>
<evidence type="ECO:0000256" key="10">
    <source>
        <dbReference type="ARBA" id="ARBA00022853"/>
    </source>
</evidence>
<dbReference type="OrthoDB" id="654191at2759"/>
<evidence type="ECO:0000313" key="19">
    <source>
        <dbReference type="EMBL" id="VEU22251.1"/>
    </source>
</evidence>
<reference evidence="19 20" key="1">
    <citation type="submission" date="2018-12" db="EMBL/GenBank/DDBJ databases">
        <authorList>
            <person name="Tiukova I."/>
            <person name="Dainat J."/>
        </authorList>
    </citation>
    <scope>NUCLEOTIDE SEQUENCE [LARGE SCALE GENOMIC DNA]</scope>
</reference>
<evidence type="ECO:0000256" key="14">
    <source>
        <dbReference type="PROSITE-ProRule" id="PRU00175"/>
    </source>
</evidence>
<feature type="domain" description="RING-type" evidence="18">
    <location>
        <begin position="656"/>
        <end position="695"/>
    </location>
</feature>
<evidence type="ECO:0000256" key="11">
    <source>
        <dbReference type="ARBA" id="ARBA00023054"/>
    </source>
</evidence>
<dbReference type="PROSITE" id="PS00518">
    <property type="entry name" value="ZF_RING_1"/>
    <property type="match status" value="1"/>
</dbReference>
<evidence type="ECO:0000256" key="16">
    <source>
        <dbReference type="SAM" id="Coils"/>
    </source>
</evidence>
<evidence type="ECO:0000256" key="7">
    <source>
        <dbReference type="ARBA" id="ARBA00022771"/>
    </source>
</evidence>
<feature type="coiled-coil region" evidence="16">
    <location>
        <begin position="575"/>
        <end position="644"/>
    </location>
</feature>
<feature type="compositionally biased region" description="Basic and acidic residues" evidence="17">
    <location>
        <begin position="237"/>
        <end position="259"/>
    </location>
</feature>
<comment type="function">
    <text evidence="13">E3 ubiquitin-protein ligase that mediates monoubiquitination of histone H2B to form H2BK123ub1. H2BK123ub1 gives a specific tag for epigenetic transcriptional activation and is also a prerequisite for H3K4me and H3K79me formation.</text>
</comment>
<dbReference type="AlphaFoldDB" id="A0A448YMY3"/>
<dbReference type="GO" id="GO:0061630">
    <property type="term" value="F:ubiquitin protein ligase activity"/>
    <property type="evidence" value="ECO:0007669"/>
    <property type="project" value="UniProtKB-EC"/>
</dbReference>
<dbReference type="InterPro" id="IPR001841">
    <property type="entry name" value="Znf_RING"/>
</dbReference>
<keyword evidence="7 14" id="KW-0863">Zinc-finger</keyword>
<gene>
    <name evidence="19" type="ORF">BRENAR_LOCUS2982</name>
</gene>
<keyword evidence="8 15" id="KW-0833">Ubl conjugation pathway</keyword>
<keyword evidence="9 15" id="KW-0862">Zinc</keyword>
<dbReference type="Pfam" id="PF26095">
    <property type="entry name" value="CC_Bre1"/>
    <property type="match status" value="1"/>
</dbReference>
<name>A0A448YMY3_BRENA</name>
<dbReference type="CDD" id="cd16499">
    <property type="entry name" value="RING-HC_Bre1-like"/>
    <property type="match status" value="1"/>
</dbReference>
<dbReference type="GO" id="GO:0008270">
    <property type="term" value="F:zinc ion binding"/>
    <property type="evidence" value="ECO:0007669"/>
    <property type="project" value="UniProtKB-KW"/>
</dbReference>
<evidence type="ECO:0000256" key="4">
    <source>
        <dbReference type="ARBA" id="ARBA00005555"/>
    </source>
</evidence>
<comment type="subcellular location">
    <subcellularLocation>
        <location evidence="2 15">Nucleus</location>
    </subcellularLocation>
</comment>
<protein>
    <recommendedName>
        <fullName evidence="15">E3 ubiquitin protein ligase</fullName>
        <ecNumber evidence="15">2.3.2.27</ecNumber>
    </recommendedName>
</protein>
<evidence type="ECO:0000256" key="2">
    <source>
        <dbReference type="ARBA" id="ARBA00004123"/>
    </source>
</evidence>
<accession>A0A448YMY3</accession>
<keyword evidence="12 15" id="KW-0539">Nucleus</keyword>
<organism evidence="19 20">
    <name type="scientific">Brettanomyces naardenensis</name>
    <name type="common">Yeast</name>
    <dbReference type="NCBI Taxonomy" id="13370"/>
    <lineage>
        <taxon>Eukaryota</taxon>
        <taxon>Fungi</taxon>
        <taxon>Dikarya</taxon>
        <taxon>Ascomycota</taxon>
        <taxon>Saccharomycotina</taxon>
        <taxon>Pichiomycetes</taxon>
        <taxon>Pichiales</taxon>
        <taxon>Pichiaceae</taxon>
        <taxon>Brettanomyces</taxon>
    </lineage>
</organism>
<evidence type="ECO:0000256" key="13">
    <source>
        <dbReference type="ARBA" id="ARBA00059679"/>
    </source>
</evidence>
<dbReference type="PROSITE" id="PS50089">
    <property type="entry name" value="ZF_RING_2"/>
    <property type="match status" value="1"/>
</dbReference>
<dbReference type="InterPro" id="IPR058643">
    <property type="entry name" value="BRE1-like_CC"/>
</dbReference>
<evidence type="ECO:0000256" key="17">
    <source>
        <dbReference type="SAM" id="MobiDB-lite"/>
    </source>
</evidence>
<comment type="catalytic activity">
    <reaction evidence="1 15">
        <text>S-ubiquitinyl-[E2 ubiquitin-conjugating enzyme]-L-cysteine + [acceptor protein]-L-lysine = [E2 ubiquitin-conjugating enzyme]-L-cysteine + N(6)-ubiquitinyl-[acceptor protein]-L-lysine.</text>
        <dbReference type="EC" id="2.3.2.27"/>
    </reaction>
</comment>
<dbReference type="Pfam" id="PF08647">
    <property type="entry name" value="BRE1"/>
    <property type="match status" value="1"/>
</dbReference>
<evidence type="ECO:0000256" key="8">
    <source>
        <dbReference type="ARBA" id="ARBA00022786"/>
    </source>
</evidence>
<dbReference type="GO" id="GO:0005634">
    <property type="term" value="C:nucleus"/>
    <property type="evidence" value="ECO:0007669"/>
    <property type="project" value="UniProtKB-SubCell"/>
</dbReference>
<comment type="pathway">
    <text evidence="3 15">Protein modification; protein ubiquitination.</text>
</comment>
<dbReference type="Gene3D" id="3.30.40.10">
    <property type="entry name" value="Zinc/RING finger domain, C3HC4 (zinc finger)"/>
    <property type="match status" value="1"/>
</dbReference>
<feature type="coiled-coil region" evidence="16">
    <location>
        <begin position="165"/>
        <end position="206"/>
    </location>
</feature>
<evidence type="ECO:0000256" key="15">
    <source>
        <dbReference type="RuleBase" id="RU365038"/>
    </source>
</evidence>
<keyword evidence="10 15" id="KW-0156">Chromatin regulator</keyword>
<proteinExistence type="inferred from homology"/>
<dbReference type="InterPro" id="IPR013956">
    <property type="entry name" value="E3_ubiquit_lig_Bre1"/>
</dbReference>